<organism evidence="2 3">
    <name type="scientific">Hebeloma cylindrosporum</name>
    <dbReference type="NCBI Taxonomy" id="76867"/>
    <lineage>
        <taxon>Eukaryota</taxon>
        <taxon>Fungi</taxon>
        <taxon>Dikarya</taxon>
        <taxon>Basidiomycota</taxon>
        <taxon>Agaricomycotina</taxon>
        <taxon>Agaricomycetes</taxon>
        <taxon>Agaricomycetidae</taxon>
        <taxon>Agaricales</taxon>
        <taxon>Agaricineae</taxon>
        <taxon>Hymenogastraceae</taxon>
        <taxon>Hebeloma</taxon>
    </lineage>
</organism>
<feature type="transmembrane region" description="Helical" evidence="1">
    <location>
        <begin position="59"/>
        <end position="79"/>
    </location>
</feature>
<keyword evidence="3" id="KW-1185">Reference proteome</keyword>
<keyword evidence="1" id="KW-1133">Transmembrane helix</keyword>
<accession>A0A0C2XKA6</accession>
<protein>
    <submittedName>
        <fullName evidence="2">Uncharacterized protein</fullName>
    </submittedName>
</protein>
<keyword evidence="1" id="KW-0812">Transmembrane</keyword>
<reference evidence="3" key="2">
    <citation type="submission" date="2015-01" db="EMBL/GenBank/DDBJ databases">
        <title>Evolutionary Origins and Diversification of the Mycorrhizal Mutualists.</title>
        <authorList>
            <consortium name="DOE Joint Genome Institute"/>
            <consortium name="Mycorrhizal Genomics Consortium"/>
            <person name="Kohler A."/>
            <person name="Kuo A."/>
            <person name="Nagy L.G."/>
            <person name="Floudas D."/>
            <person name="Copeland A."/>
            <person name="Barry K.W."/>
            <person name="Cichocki N."/>
            <person name="Veneault-Fourrey C."/>
            <person name="LaButti K."/>
            <person name="Lindquist E.A."/>
            <person name="Lipzen A."/>
            <person name="Lundell T."/>
            <person name="Morin E."/>
            <person name="Murat C."/>
            <person name="Riley R."/>
            <person name="Ohm R."/>
            <person name="Sun H."/>
            <person name="Tunlid A."/>
            <person name="Henrissat B."/>
            <person name="Grigoriev I.V."/>
            <person name="Hibbett D.S."/>
            <person name="Martin F."/>
        </authorList>
    </citation>
    <scope>NUCLEOTIDE SEQUENCE [LARGE SCALE GENOMIC DNA]</scope>
    <source>
        <strain evidence="3">h7</strain>
    </source>
</reference>
<evidence type="ECO:0000313" key="3">
    <source>
        <dbReference type="Proteomes" id="UP000053424"/>
    </source>
</evidence>
<evidence type="ECO:0000313" key="2">
    <source>
        <dbReference type="EMBL" id="KIM38178.1"/>
    </source>
</evidence>
<dbReference type="EMBL" id="KN831792">
    <property type="protein sequence ID" value="KIM38178.1"/>
    <property type="molecule type" value="Genomic_DNA"/>
</dbReference>
<reference evidence="2 3" key="1">
    <citation type="submission" date="2014-04" db="EMBL/GenBank/DDBJ databases">
        <authorList>
            <consortium name="DOE Joint Genome Institute"/>
            <person name="Kuo A."/>
            <person name="Gay G."/>
            <person name="Dore J."/>
            <person name="Kohler A."/>
            <person name="Nagy L.G."/>
            <person name="Floudas D."/>
            <person name="Copeland A."/>
            <person name="Barry K.W."/>
            <person name="Cichocki N."/>
            <person name="Veneault-Fourrey C."/>
            <person name="LaButti K."/>
            <person name="Lindquist E.A."/>
            <person name="Lipzen A."/>
            <person name="Lundell T."/>
            <person name="Morin E."/>
            <person name="Murat C."/>
            <person name="Sun H."/>
            <person name="Tunlid A."/>
            <person name="Henrissat B."/>
            <person name="Grigoriev I.V."/>
            <person name="Hibbett D.S."/>
            <person name="Martin F."/>
            <person name="Nordberg H.P."/>
            <person name="Cantor M.N."/>
            <person name="Hua S.X."/>
        </authorList>
    </citation>
    <scope>NUCLEOTIDE SEQUENCE [LARGE SCALE GENOMIC DNA]</scope>
    <source>
        <strain evidence="3">h7</strain>
    </source>
</reference>
<dbReference type="Proteomes" id="UP000053424">
    <property type="component" value="Unassembled WGS sequence"/>
</dbReference>
<dbReference type="AlphaFoldDB" id="A0A0C2XKA6"/>
<sequence length="240" mass="27096">MLAWRAVFRPANIVRRSLQTPRRPICASAPRAHYLHQSRGTGVLAKIRFRADGKPRSRLVGFAFGALVLLNLLTLLTAYDLVEDSEIALGLLASMIYIQRVDMEHDTVDFSDPSATLSYFKRLYQSFTRVPTEEVDDLFADLTRRMKLSGEHNLDAEAHQIMSKAAEKIHSAFQTLNEESISTTANFVLQVMKDALESLITLIEDTEDDDDSDSKYTFQLIRDHSKKDPGTVLKDYEALG</sequence>
<dbReference type="OrthoDB" id="2942377at2759"/>
<keyword evidence="1" id="KW-0472">Membrane</keyword>
<name>A0A0C2XKA6_HEBCY</name>
<proteinExistence type="predicted"/>
<dbReference type="HOGENOM" id="CLU_085788_0_0_1"/>
<evidence type="ECO:0000256" key="1">
    <source>
        <dbReference type="SAM" id="Phobius"/>
    </source>
</evidence>
<gene>
    <name evidence="2" type="ORF">M413DRAFT_76336</name>
</gene>